<dbReference type="PROSITE" id="PS50067">
    <property type="entry name" value="KINESIN_MOTOR_2"/>
    <property type="match status" value="1"/>
</dbReference>
<evidence type="ECO:0000313" key="10">
    <source>
        <dbReference type="Proteomes" id="UP001244341"/>
    </source>
</evidence>
<dbReference type="PANTHER" id="PTHR47968">
    <property type="entry name" value="CENTROMERE PROTEIN E"/>
    <property type="match status" value="1"/>
</dbReference>
<keyword evidence="4 5" id="KW-0505">Motor protein</keyword>
<dbReference type="PRINTS" id="PR00380">
    <property type="entry name" value="KINESINHEAVY"/>
</dbReference>
<reference evidence="9 10" key="1">
    <citation type="submission" date="2023-05" db="EMBL/GenBank/DDBJ databases">
        <title>A 100% complete, gapless, phased diploid assembly of the Scenedesmus obliquus UTEX 3031 genome.</title>
        <authorList>
            <person name="Biondi T.C."/>
            <person name="Hanschen E.R."/>
            <person name="Kwon T."/>
            <person name="Eng W."/>
            <person name="Kruse C.P.S."/>
            <person name="Koehler S.I."/>
            <person name="Kunde Y."/>
            <person name="Gleasner C.D."/>
            <person name="You Mak K.T."/>
            <person name="Polle J."/>
            <person name="Hovde B.T."/>
            <person name="Starkenburg S.R."/>
        </authorList>
    </citation>
    <scope>NUCLEOTIDE SEQUENCE [LARGE SCALE GENOMIC DNA]</scope>
    <source>
        <strain evidence="9 10">DOE0152z</strain>
    </source>
</reference>
<feature type="region of interest" description="Disordered" evidence="7">
    <location>
        <begin position="197"/>
        <end position="250"/>
    </location>
</feature>
<evidence type="ECO:0000256" key="1">
    <source>
        <dbReference type="ARBA" id="ARBA00022741"/>
    </source>
</evidence>
<keyword evidence="6" id="KW-0493">Microtubule</keyword>
<dbReference type="InterPro" id="IPR027417">
    <property type="entry name" value="P-loop_NTPase"/>
</dbReference>
<dbReference type="InterPro" id="IPR036961">
    <property type="entry name" value="Kinesin_motor_dom_sf"/>
</dbReference>
<protein>
    <recommendedName>
        <fullName evidence="6">Kinesin-like protein</fullName>
    </recommendedName>
</protein>
<evidence type="ECO:0000313" key="9">
    <source>
        <dbReference type="EMBL" id="WIA11360.1"/>
    </source>
</evidence>
<evidence type="ECO:0000256" key="7">
    <source>
        <dbReference type="SAM" id="MobiDB-lite"/>
    </source>
</evidence>
<accession>A0ABY8TQU4</accession>
<comment type="similarity">
    <text evidence="5 6">Belongs to the TRAFAC class myosin-kinesin ATPase superfamily. Kinesin family.</text>
</comment>
<evidence type="ECO:0000256" key="4">
    <source>
        <dbReference type="ARBA" id="ARBA00023175"/>
    </source>
</evidence>
<dbReference type="InterPro" id="IPR027640">
    <property type="entry name" value="Kinesin-like_fam"/>
</dbReference>
<feature type="domain" description="Kinesin motor" evidence="8">
    <location>
        <begin position="1"/>
        <end position="362"/>
    </location>
</feature>
<keyword evidence="10" id="KW-1185">Reference proteome</keyword>
<sequence length="511" mass="54479">MMDQPEQGRVIVKARPTLVPAEEALGDCLSILSTGQGRIATIFAYGQTGSGKTHTVQGSKDTPGLVHWISDDLLAHCNPLTSTVSVSIEEQYNEKCTDLLAALPRRAALQASRAAPTHSVELNRKGISSSSSSSNTGPLLALEEKIVRSSKQLKELVQSALRKRKTSATALNYNSSRWHVIITITVQQRKRIGSIGAAGVADGDGGSSPASSPGASRRCSSSGSVTAEGSSTALESPRSEGDAAGSKADDGLDGEVFTHLTGKLYLVDLAGSESIKDSGAEGQQRVEACNINKSLSHLKTVISQWLKGRVATYRESLLTRRLQHALGGGKSKLLVIACISTARGNLAQTKATLHFAQMARAIKNTPTVNRELKGETVTRLQLQESAAAAAAAAVAEGGQTAAGSGSSWPSVYRPERELASAAQRTAAQRAFDELAPGTVVKLETLQTFLKGKELGGEPHSNRYSMPGDKRKRRKLKHHLVQDMLAYHQHAMLQLRSRQTPTRHSCIAGSWR</sequence>
<gene>
    <name evidence="9" type="ORF">OEZ85_011481</name>
</gene>
<dbReference type="PROSITE" id="PS00411">
    <property type="entry name" value="KINESIN_MOTOR_1"/>
    <property type="match status" value="1"/>
</dbReference>
<organism evidence="9 10">
    <name type="scientific">Tetradesmus obliquus</name>
    <name type="common">Green alga</name>
    <name type="synonym">Acutodesmus obliquus</name>
    <dbReference type="NCBI Taxonomy" id="3088"/>
    <lineage>
        <taxon>Eukaryota</taxon>
        <taxon>Viridiplantae</taxon>
        <taxon>Chlorophyta</taxon>
        <taxon>core chlorophytes</taxon>
        <taxon>Chlorophyceae</taxon>
        <taxon>CS clade</taxon>
        <taxon>Sphaeropleales</taxon>
        <taxon>Scenedesmaceae</taxon>
        <taxon>Tetradesmus</taxon>
    </lineage>
</organism>
<name>A0ABY8TQU4_TETOB</name>
<dbReference type="InterPro" id="IPR001752">
    <property type="entry name" value="Kinesin_motor_dom"/>
</dbReference>
<keyword evidence="3" id="KW-0175">Coiled coil</keyword>
<keyword evidence="1 5" id="KW-0547">Nucleotide-binding</keyword>
<dbReference type="InterPro" id="IPR019821">
    <property type="entry name" value="Kinesin_motor_CS"/>
</dbReference>
<feature type="binding site" evidence="5">
    <location>
        <begin position="46"/>
        <end position="53"/>
    </location>
    <ligand>
        <name>ATP</name>
        <dbReference type="ChEBI" id="CHEBI:30616"/>
    </ligand>
</feature>
<evidence type="ECO:0000256" key="6">
    <source>
        <dbReference type="RuleBase" id="RU000394"/>
    </source>
</evidence>
<evidence type="ECO:0000256" key="2">
    <source>
        <dbReference type="ARBA" id="ARBA00022840"/>
    </source>
</evidence>
<dbReference type="Pfam" id="PF00225">
    <property type="entry name" value="Kinesin"/>
    <property type="match status" value="2"/>
</dbReference>
<evidence type="ECO:0000259" key="8">
    <source>
        <dbReference type="PROSITE" id="PS50067"/>
    </source>
</evidence>
<dbReference type="Proteomes" id="UP001244341">
    <property type="component" value="Chromosome 3b"/>
</dbReference>
<evidence type="ECO:0000256" key="3">
    <source>
        <dbReference type="ARBA" id="ARBA00023054"/>
    </source>
</evidence>
<dbReference type="Gene3D" id="3.40.850.10">
    <property type="entry name" value="Kinesin motor domain"/>
    <property type="match status" value="1"/>
</dbReference>
<keyword evidence="2 5" id="KW-0067">ATP-binding</keyword>
<dbReference type="PANTHER" id="PTHR47968:SF75">
    <property type="entry name" value="CENTROMERE-ASSOCIATED PROTEIN E"/>
    <property type="match status" value="1"/>
</dbReference>
<evidence type="ECO:0000256" key="5">
    <source>
        <dbReference type="PROSITE-ProRule" id="PRU00283"/>
    </source>
</evidence>
<dbReference type="SUPFAM" id="SSF52540">
    <property type="entry name" value="P-loop containing nucleoside triphosphate hydrolases"/>
    <property type="match status" value="1"/>
</dbReference>
<feature type="compositionally biased region" description="Low complexity" evidence="7">
    <location>
        <begin position="197"/>
        <end position="233"/>
    </location>
</feature>
<proteinExistence type="inferred from homology"/>
<dbReference type="SMART" id="SM00129">
    <property type="entry name" value="KISc"/>
    <property type="match status" value="1"/>
</dbReference>
<dbReference type="EMBL" id="CP126210">
    <property type="protein sequence ID" value="WIA11360.1"/>
    <property type="molecule type" value="Genomic_DNA"/>
</dbReference>